<evidence type="ECO:0000313" key="3">
    <source>
        <dbReference type="EMBL" id="CAE6509728.1"/>
    </source>
</evidence>
<evidence type="ECO:0000256" key="1">
    <source>
        <dbReference type="SAM" id="MobiDB-lite"/>
    </source>
</evidence>
<dbReference type="InterPro" id="IPR036047">
    <property type="entry name" value="F-box-like_dom_sf"/>
</dbReference>
<dbReference type="EMBL" id="CAJMXA010003657">
    <property type="protein sequence ID" value="CAE6509728.1"/>
    <property type="molecule type" value="Genomic_DNA"/>
</dbReference>
<dbReference type="Proteomes" id="UP000663853">
    <property type="component" value="Unassembled WGS sequence"/>
</dbReference>
<feature type="domain" description="F-box" evidence="2">
    <location>
        <begin position="51"/>
        <end position="100"/>
    </location>
</feature>
<feature type="compositionally biased region" description="Basic residues" evidence="1">
    <location>
        <begin position="28"/>
        <end position="47"/>
    </location>
</feature>
<proteinExistence type="predicted"/>
<dbReference type="SUPFAM" id="SSF81383">
    <property type="entry name" value="F-box domain"/>
    <property type="match status" value="1"/>
</dbReference>
<evidence type="ECO:0000313" key="4">
    <source>
        <dbReference type="Proteomes" id="UP000663853"/>
    </source>
</evidence>
<dbReference type="AlphaFoldDB" id="A0A8H3D4M9"/>
<reference evidence="3" key="1">
    <citation type="submission" date="2021-01" db="EMBL/GenBank/DDBJ databases">
        <authorList>
            <person name="Kaushik A."/>
        </authorList>
    </citation>
    <scope>NUCLEOTIDE SEQUENCE</scope>
    <source>
        <strain evidence="3">AG6-10EEA</strain>
    </source>
</reference>
<sequence>MVSPITHTKQPPDFSRAEGIPETEKPPPRKIRRTATKPTKRPRRKNSVKSLSRFVDIPMDLFTEIASYLFPSDILSLSRSSKLFRNLIMRRSSRHIWTNAMRNVELLPPCPPDMSEPVYLALLFSKYCTGCGRSIACHIYGELRMRLCTPCRETRLIALGTLPSELDSLVHKIGIYPGNTKRRGCCGPRPTYYTTAEANEINEKLKELKQAGDQIALEAWKSERVEVVQSRSREAGAIHHFLARSDPPGGFGNYGRKP</sequence>
<evidence type="ECO:0000259" key="2">
    <source>
        <dbReference type="PROSITE" id="PS50181"/>
    </source>
</evidence>
<accession>A0A8H3D4M9</accession>
<dbReference type="InterPro" id="IPR001810">
    <property type="entry name" value="F-box_dom"/>
</dbReference>
<gene>
    <name evidence="3" type="ORF">RDB_LOCUS125623</name>
</gene>
<feature type="region of interest" description="Disordered" evidence="1">
    <location>
        <begin position="1"/>
        <end position="48"/>
    </location>
</feature>
<protein>
    <recommendedName>
        <fullName evidence="2">F-box domain-containing protein</fullName>
    </recommendedName>
</protein>
<dbReference type="Pfam" id="PF00646">
    <property type="entry name" value="F-box"/>
    <property type="match status" value="1"/>
</dbReference>
<dbReference type="PROSITE" id="PS50181">
    <property type="entry name" value="FBOX"/>
    <property type="match status" value="1"/>
</dbReference>
<comment type="caution">
    <text evidence="3">The sequence shown here is derived from an EMBL/GenBank/DDBJ whole genome shotgun (WGS) entry which is preliminary data.</text>
</comment>
<organism evidence="3 4">
    <name type="scientific">Rhizoctonia solani</name>
    <dbReference type="NCBI Taxonomy" id="456999"/>
    <lineage>
        <taxon>Eukaryota</taxon>
        <taxon>Fungi</taxon>
        <taxon>Dikarya</taxon>
        <taxon>Basidiomycota</taxon>
        <taxon>Agaricomycotina</taxon>
        <taxon>Agaricomycetes</taxon>
        <taxon>Cantharellales</taxon>
        <taxon>Ceratobasidiaceae</taxon>
        <taxon>Rhizoctonia</taxon>
    </lineage>
</organism>
<name>A0A8H3D4M9_9AGAM</name>